<keyword evidence="1" id="KW-0812">Transmembrane</keyword>
<organism evidence="2 3">
    <name type="scientific">Hepatospora eriocheir</name>
    <dbReference type="NCBI Taxonomy" id="1081669"/>
    <lineage>
        <taxon>Eukaryota</taxon>
        <taxon>Fungi</taxon>
        <taxon>Fungi incertae sedis</taxon>
        <taxon>Microsporidia</taxon>
        <taxon>Hepatosporidae</taxon>
        <taxon>Hepatospora</taxon>
    </lineage>
</organism>
<accession>A0A1X0QG60</accession>
<gene>
    <name evidence="2" type="ORF">A0H76_2119</name>
</gene>
<feature type="transmembrane region" description="Helical" evidence="1">
    <location>
        <begin position="55"/>
        <end position="76"/>
    </location>
</feature>
<comment type="caution">
    <text evidence="2">The sequence shown here is derived from an EMBL/GenBank/DDBJ whole genome shotgun (WGS) entry which is preliminary data.</text>
</comment>
<dbReference type="EMBL" id="LTAI01000535">
    <property type="protein sequence ID" value="ORD98654.1"/>
    <property type="molecule type" value="Genomic_DNA"/>
</dbReference>
<reference evidence="2 3" key="1">
    <citation type="journal article" date="2017" name="Environ. Microbiol.">
        <title>Decay of the glycolytic pathway and adaptation to intranuclear parasitism within Enterocytozoonidae microsporidia.</title>
        <authorList>
            <person name="Wiredu Boakye D."/>
            <person name="Jaroenlak P."/>
            <person name="Prachumwat A."/>
            <person name="Williams T.A."/>
            <person name="Bateman K.S."/>
            <person name="Itsathitphaisarn O."/>
            <person name="Sritunyalucksana K."/>
            <person name="Paszkiewicz K.H."/>
            <person name="Moore K.A."/>
            <person name="Stentiford G.D."/>
            <person name="Williams B.A."/>
        </authorList>
    </citation>
    <scope>NUCLEOTIDE SEQUENCE [LARGE SCALE GENOMIC DNA]</scope>
    <source>
        <strain evidence="3">canceri</strain>
    </source>
</reference>
<dbReference type="Proteomes" id="UP000192501">
    <property type="component" value="Unassembled WGS sequence"/>
</dbReference>
<sequence>MLLFIPNPVPKPVVLLSLFHVDCVPNLLVLLSALLDELNVFNPLVLLNPPVLLNPNTPVLLNPVVLKPVLLIFIFVPNGVI</sequence>
<keyword evidence="1" id="KW-1133">Transmembrane helix</keyword>
<feature type="transmembrane region" description="Helical" evidence="1">
    <location>
        <begin position="12"/>
        <end position="35"/>
    </location>
</feature>
<dbReference type="AlphaFoldDB" id="A0A1X0QG60"/>
<name>A0A1X0QG60_9MICR</name>
<proteinExistence type="predicted"/>
<evidence type="ECO:0000256" key="1">
    <source>
        <dbReference type="SAM" id="Phobius"/>
    </source>
</evidence>
<keyword evidence="1" id="KW-0472">Membrane</keyword>
<evidence type="ECO:0000313" key="3">
    <source>
        <dbReference type="Proteomes" id="UP000192501"/>
    </source>
</evidence>
<protein>
    <submittedName>
        <fullName evidence="2">Uncharacterized protein</fullName>
    </submittedName>
</protein>
<dbReference type="VEuPathDB" id="MicrosporidiaDB:A0H76_2119"/>
<evidence type="ECO:0000313" key="2">
    <source>
        <dbReference type="EMBL" id="ORD98654.1"/>
    </source>
</evidence>